<evidence type="ECO:0000256" key="3">
    <source>
        <dbReference type="ARBA" id="ARBA00022448"/>
    </source>
</evidence>
<dbReference type="Proteomes" id="UP000199093">
    <property type="component" value="Unassembled WGS sequence"/>
</dbReference>
<evidence type="ECO:0000256" key="2">
    <source>
        <dbReference type="ARBA" id="ARBA00005695"/>
    </source>
</evidence>
<dbReference type="GO" id="GO:1904680">
    <property type="term" value="F:peptide transmembrane transporter activity"/>
    <property type="evidence" value="ECO:0007669"/>
    <property type="project" value="TreeGrafter"/>
</dbReference>
<feature type="signal peptide" evidence="5">
    <location>
        <begin position="1"/>
        <end position="31"/>
    </location>
</feature>
<gene>
    <name evidence="7" type="ORF">SAMN04487993_101069</name>
</gene>
<keyword evidence="3" id="KW-0813">Transport</keyword>
<dbReference type="InterPro" id="IPR039424">
    <property type="entry name" value="SBP_5"/>
</dbReference>
<evidence type="ECO:0000259" key="6">
    <source>
        <dbReference type="Pfam" id="PF00496"/>
    </source>
</evidence>
<feature type="chain" id="PRO_5011620895" evidence="5">
    <location>
        <begin position="32"/>
        <end position="489"/>
    </location>
</feature>
<dbReference type="SUPFAM" id="SSF53850">
    <property type="entry name" value="Periplasmic binding protein-like II"/>
    <property type="match status" value="1"/>
</dbReference>
<dbReference type="PANTHER" id="PTHR30290">
    <property type="entry name" value="PERIPLASMIC BINDING COMPONENT OF ABC TRANSPORTER"/>
    <property type="match status" value="1"/>
</dbReference>
<evidence type="ECO:0000256" key="1">
    <source>
        <dbReference type="ARBA" id="ARBA00004418"/>
    </source>
</evidence>
<dbReference type="PROSITE" id="PS51318">
    <property type="entry name" value="TAT"/>
    <property type="match status" value="1"/>
</dbReference>
<dbReference type="PANTHER" id="PTHR30290:SF9">
    <property type="entry name" value="OLIGOPEPTIDE-BINDING PROTEIN APPA"/>
    <property type="match status" value="1"/>
</dbReference>
<evidence type="ECO:0000313" key="8">
    <source>
        <dbReference type="Proteomes" id="UP000199093"/>
    </source>
</evidence>
<dbReference type="EMBL" id="FNEJ01000010">
    <property type="protein sequence ID" value="SDI79607.1"/>
    <property type="molecule type" value="Genomic_DNA"/>
</dbReference>
<evidence type="ECO:0000256" key="5">
    <source>
        <dbReference type="SAM" id="SignalP"/>
    </source>
</evidence>
<dbReference type="InterPro" id="IPR000914">
    <property type="entry name" value="SBP_5_dom"/>
</dbReference>
<comment type="similarity">
    <text evidence="2">Belongs to the bacterial solute-binding protein 5 family.</text>
</comment>
<feature type="domain" description="Solute-binding protein family 5" evidence="6">
    <location>
        <begin position="79"/>
        <end position="346"/>
    </location>
</feature>
<name>A0A1G8NHP2_9RHOB</name>
<dbReference type="AlphaFoldDB" id="A0A1G8NHP2"/>
<dbReference type="OrthoDB" id="9803988at2"/>
<dbReference type="RefSeq" id="WP_089847571.1">
    <property type="nucleotide sequence ID" value="NZ_FNEJ01000010.1"/>
</dbReference>
<keyword evidence="8" id="KW-1185">Reference proteome</keyword>
<dbReference type="Gene3D" id="3.10.105.10">
    <property type="entry name" value="Dipeptide-binding Protein, Domain 3"/>
    <property type="match status" value="1"/>
</dbReference>
<proteinExistence type="inferred from homology"/>
<evidence type="ECO:0000256" key="4">
    <source>
        <dbReference type="ARBA" id="ARBA00022729"/>
    </source>
</evidence>
<dbReference type="Pfam" id="PF00496">
    <property type="entry name" value="SBP_bac_5"/>
    <property type="match status" value="1"/>
</dbReference>
<dbReference type="STRING" id="555512.SAMN04487993_101069"/>
<evidence type="ECO:0000313" key="7">
    <source>
        <dbReference type="EMBL" id="SDI79607.1"/>
    </source>
</evidence>
<dbReference type="InterPro" id="IPR006311">
    <property type="entry name" value="TAT_signal"/>
</dbReference>
<keyword evidence="4 5" id="KW-0732">Signal</keyword>
<organism evidence="7 8">
    <name type="scientific">Salipiger marinus</name>
    <dbReference type="NCBI Taxonomy" id="555512"/>
    <lineage>
        <taxon>Bacteria</taxon>
        <taxon>Pseudomonadati</taxon>
        <taxon>Pseudomonadota</taxon>
        <taxon>Alphaproteobacteria</taxon>
        <taxon>Rhodobacterales</taxon>
        <taxon>Roseobacteraceae</taxon>
        <taxon>Salipiger</taxon>
    </lineage>
</organism>
<accession>A0A1G8NHP2</accession>
<dbReference type="Gene3D" id="3.40.190.10">
    <property type="entry name" value="Periplasmic binding protein-like II"/>
    <property type="match status" value="1"/>
</dbReference>
<protein>
    <submittedName>
        <fullName evidence="7">Peptide/nickel transport system substrate-binding protein</fullName>
    </submittedName>
</protein>
<dbReference type="CDD" id="cd08503">
    <property type="entry name" value="PBP2_NikA_DppA_OppA_like_17"/>
    <property type="match status" value="1"/>
</dbReference>
<dbReference type="GO" id="GO:0015833">
    <property type="term" value="P:peptide transport"/>
    <property type="evidence" value="ECO:0007669"/>
    <property type="project" value="TreeGrafter"/>
</dbReference>
<sequence length="489" mass="52305">MTTLRRRRLLQSALAAAVLGASGLASRPARAGGVLQAALSGGSAADSWDPRRPRGVFMVAASQGAVFDTLTEVAADGTLKGELATGWEASPDARRWTVTLRDGVSFHNGRRLTAEDVLASLALHRDPASPAHALVAGIEEMRAISPRDLRFTLRSGNADFPYLLADPHLVILPADDMTEAMARGIGTGLYRVERFDPGRRFIGTRVTEHWKDGSAGWFDRVDFLALADPDARLRALAEGRVDAADALPPAALATLDSDPRLRLIRQTGNLQYGFAADPGLDSADLRLALKHAMDRPRLVAEVLGGYGQPGRDTPIGPANPYFFGATPPAHDPDRARFHLRRAGLEGIPLPVSAAEAAFPGAAQAVDLLTETLPLRPANPGDPALRALISPGRATEDWSLSMAPAACAPCDGSRARFHTLLQTARAEFDSARRAELYAELQMMGASSGGLILPMAADHLQGLSRRLATPATQGALWQMDDARMAERWWIA</sequence>
<comment type="subcellular location">
    <subcellularLocation>
        <location evidence="1">Periplasm</location>
    </subcellularLocation>
</comment>
<reference evidence="7 8" key="1">
    <citation type="submission" date="2016-10" db="EMBL/GenBank/DDBJ databases">
        <authorList>
            <person name="de Groot N.N."/>
        </authorList>
    </citation>
    <scope>NUCLEOTIDE SEQUENCE [LARGE SCALE GENOMIC DNA]</scope>
    <source>
        <strain evidence="7 8">DSM 26424</strain>
    </source>
</reference>